<protein>
    <submittedName>
        <fullName evidence="2">GNAT family protein</fullName>
        <ecNumber evidence="2">2.-.-.-</ecNumber>
    </submittedName>
</protein>
<name>A0ABT7T519_9MICO</name>
<keyword evidence="3" id="KW-1185">Reference proteome</keyword>
<dbReference type="PANTHER" id="PTHR43441:SF10">
    <property type="entry name" value="ACETYLTRANSFERASE"/>
    <property type="match status" value="1"/>
</dbReference>
<gene>
    <name evidence="2" type="ORF">QUG92_06060</name>
</gene>
<dbReference type="InterPro" id="IPR016181">
    <property type="entry name" value="Acyl_CoA_acyltransferase"/>
</dbReference>
<dbReference type="PANTHER" id="PTHR43441">
    <property type="entry name" value="RIBOSOMAL-PROTEIN-SERINE ACETYLTRANSFERASE"/>
    <property type="match status" value="1"/>
</dbReference>
<dbReference type="PROSITE" id="PS51186">
    <property type="entry name" value="GNAT"/>
    <property type="match status" value="1"/>
</dbReference>
<evidence type="ECO:0000259" key="1">
    <source>
        <dbReference type="PROSITE" id="PS51186"/>
    </source>
</evidence>
<organism evidence="2 3">
    <name type="scientific">Curtobacterium citri</name>
    <dbReference type="NCBI Taxonomy" id="3055139"/>
    <lineage>
        <taxon>Bacteria</taxon>
        <taxon>Bacillati</taxon>
        <taxon>Actinomycetota</taxon>
        <taxon>Actinomycetes</taxon>
        <taxon>Micrococcales</taxon>
        <taxon>Microbacteriaceae</taxon>
        <taxon>Curtobacterium</taxon>
    </lineage>
</organism>
<proteinExistence type="predicted"/>
<dbReference type="SUPFAM" id="SSF55729">
    <property type="entry name" value="Acyl-CoA N-acyltransferases (Nat)"/>
    <property type="match status" value="1"/>
</dbReference>
<evidence type="ECO:0000313" key="2">
    <source>
        <dbReference type="EMBL" id="MDM7884666.1"/>
    </source>
</evidence>
<dbReference type="Proteomes" id="UP001237823">
    <property type="component" value="Unassembled WGS sequence"/>
</dbReference>
<sequence>MAASGRDLGDGCALTLRDLSTVDAVHDLVAANLERLRAAEPWAWGPVTREALVLHTEQLLGRYAMDRAVPCVVRSAGRIVGSASLALDPYLGQASLGYWVDAGSEGRGIAHRAAAALVEVARERGSARVEIRTGVDNERSRRLAERLGFAHEGTLRSALPLGDRRVDVAVYGLVL</sequence>
<keyword evidence="2" id="KW-0808">Transferase</keyword>
<reference evidence="2 3" key="1">
    <citation type="submission" date="2023-06" db="EMBL/GenBank/DDBJ databases">
        <authorList>
            <person name="Feng G."/>
            <person name="Li J."/>
            <person name="Zhu H."/>
        </authorList>
    </citation>
    <scope>NUCLEOTIDE SEQUENCE [LARGE SCALE GENOMIC DNA]</scope>
    <source>
        <strain evidence="2 3">RHCKG23</strain>
    </source>
</reference>
<comment type="caution">
    <text evidence="2">The sequence shown here is derived from an EMBL/GenBank/DDBJ whole genome shotgun (WGS) entry which is preliminary data.</text>
</comment>
<dbReference type="InterPro" id="IPR000182">
    <property type="entry name" value="GNAT_dom"/>
</dbReference>
<dbReference type="Gene3D" id="3.40.630.30">
    <property type="match status" value="1"/>
</dbReference>
<evidence type="ECO:0000313" key="3">
    <source>
        <dbReference type="Proteomes" id="UP001237823"/>
    </source>
</evidence>
<dbReference type="EC" id="2.-.-.-" evidence="2"/>
<dbReference type="InterPro" id="IPR051908">
    <property type="entry name" value="Ribosomal_N-acetyltransferase"/>
</dbReference>
<dbReference type="RefSeq" id="WP_182045282.1">
    <property type="nucleotide sequence ID" value="NZ_JAUCML010000003.1"/>
</dbReference>
<dbReference type="Pfam" id="PF13302">
    <property type="entry name" value="Acetyltransf_3"/>
    <property type="match status" value="1"/>
</dbReference>
<accession>A0ABT7T519</accession>
<feature type="domain" description="N-acetyltransferase" evidence="1">
    <location>
        <begin position="14"/>
        <end position="175"/>
    </location>
</feature>
<dbReference type="GO" id="GO:0016740">
    <property type="term" value="F:transferase activity"/>
    <property type="evidence" value="ECO:0007669"/>
    <property type="project" value="UniProtKB-KW"/>
</dbReference>
<dbReference type="EMBL" id="JAUCML010000003">
    <property type="protein sequence ID" value="MDM7884666.1"/>
    <property type="molecule type" value="Genomic_DNA"/>
</dbReference>